<dbReference type="RefSeq" id="WP_006975825.1">
    <property type="nucleotide sequence ID" value="NZ_ABCS01000107.1"/>
</dbReference>
<evidence type="ECO:0008006" key="4">
    <source>
        <dbReference type="Google" id="ProtNLM"/>
    </source>
</evidence>
<dbReference type="AlphaFoldDB" id="A6GGI5"/>
<feature type="signal peptide" evidence="1">
    <location>
        <begin position="1"/>
        <end position="22"/>
    </location>
</feature>
<accession>A6GGI5</accession>
<keyword evidence="1" id="KW-0732">Signal</keyword>
<gene>
    <name evidence="2" type="ORF">PPSIR1_16960</name>
</gene>
<dbReference type="EMBL" id="ABCS01000107">
    <property type="protein sequence ID" value="EDM75011.1"/>
    <property type="molecule type" value="Genomic_DNA"/>
</dbReference>
<comment type="caution">
    <text evidence="2">The sequence shown here is derived from an EMBL/GenBank/DDBJ whole genome shotgun (WGS) entry which is preliminary data.</text>
</comment>
<evidence type="ECO:0000313" key="3">
    <source>
        <dbReference type="Proteomes" id="UP000005801"/>
    </source>
</evidence>
<protein>
    <recommendedName>
        <fullName evidence="4">Lipoprotein</fullName>
    </recommendedName>
</protein>
<proteinExistence type="predicted"/>
<organism evidence="2 3">
    <name type="scientific">Plesiocystis pacifica SIR-1</name>
    <dbReference type="NCBI Taxonomy" id="391625"/>
    <lineage>
        <taxon>Bacteria</taxon>
        <taxon>Pseudomonadati</taxon>
        <taxon>Myxococcota</taxon>
        <taxon>Polyangia</taxon>
        <taxon>Nannocystales</taxon>
        <taxon>Nannocystaceae</taxon>
        <taxon>Plesiocystis</taxon>
    </lineage>
</organism>
<feature type="chain" id="PRO_5002697444" description="Lipoprotein" evidence="1">
    <location>
        <begin position="23"/>
        <end position="141"/>
    </location>
</feature>
<name>A6GGI5_9BACT</name>
<dbReference type="PROSITE" id="PS51257">
    <property type="entry name" value="PROKAR_LIPOPROTEIN"/>
    <property type="match status" value="1"/>
</dbReference>
<reference evidence="2 3" key="1">
    <citation type="submission" date="2007-06" db="EMBL/GenBank/DDBJ databases">
        <authorList>
            <person name="Shimkets L."/>
            <person name="Ferriera S."/>
            <person name="Johnson J."/>
            <person name="Kravitz S."/>
            <person name="Beeson K."/>
            <person name="Sutton G."/>
            <person name="Rogers Y.-H."/>
            <person name="Friedman R."/>
            <person name="Frazier M."/>
            <person name="Venter J.C."/>
        </authorList>
    </citation>
    <scope>NUCLEOTIDE SEQUENCE [LARGE SCALE GENOMIC DNA]</scope>
    <source>
        <strain evidence="2 3">SIR-1</strain>
    </source>
</reference>
<evidence type="ECO:0000313" key="2">
    <source>
        <dbReference type="EMBL" id="EDM75011.1"/>
    </source>
</evidence>
<evidence type="ECO:0000256" key="1">
    <source>
        <dbReference type="SAM" id="SignalP"/>
    </source>
</evidence>
<keyword evidence="3" id="KW-1185">Reference proteome</keyword>
<dbReference type="Proteomes" id="UP000005801">
    <property type="component" value="Unassembled WGS sequence"/>
</dbReference>
<sequence>MSRSLELPTLCLASIFSLGLSACGVDVCPEGPPPEGFGPVAEHLPAELVFCAAEDSGAVPDPVNQAHVNFRVDSNDIDAGMQRVVEWMRASGWSQTDDWAADLAFTRDGTLLRFSAFSNPRSKSFGKSDRFHAFVSVEPAP</sequence>